<dbReference type="EMBL" id="MK613346">
    <property type="protein sequence ID" value="QBQ72662.1"/>
    <property type="molecule type" value="Genomic_DNA"/>
</dbReference>
<gene>
    <name evidence="1" type="ORF">CRP4_gp53</name>
</gene>
<protein>
    <submittedName>
        <fullName evidence="1">Putative fiber protein</fullName>
    </submittedName>
</protein>
<organism evidence="1 2">
    <name type="scientific">Roseobacter phage CRP-4</name>
    <dbReference type="NCBI Taxonomy" id="2559283"/>
    <lineage>
        <taxon>Viruses</taxon>
        <taxon>Duplodnaviria</taxon>
        <taxon>Heunggongvirae</taxon>
        <taxon>Uroviricota</taxon>
        <taxon>Caudoviricetes</taxon>
        <taxon>Zobellviridae</taxon>
        <taxon>Cobavirinae</taxon>
        <taxon>Veravirus</taxon>
    </lineage>
</organism>
<name>A0A646QXG5_9CAUD</name>
<dbReference type="Proteomes" id="UP000424671">
    <property type="component" value="Segment"/>
</dbReference>
<sequence length="205" mass="21038">MANIKISQMTAAASASGTQEYEVNDGGTTKKVTGAQIAAYVNGELTLADLGITSSAAEINYTDITTLGTSEASKVVTADANGDVILSQELKATSYNESYVAVTSTGAATTVNCETGNSFSHTLTEGTTFTFSNPPATGTAYTMSIEIIQDAGASGFTVTWPTSVDWPSATAPTLTATASAKDIFVFTTRDGGTNWYGFTAGQALA</sequence>
<reference evidence="1 2" key="1">
    <citation type="journal article" date="2019" name="mSystems">
        <title>Diverse, abundant and novel viruses infecting the marine abundant Roseobacter RCA lineage.</title>
        <authorList>
            <person name="Zhang Z.F."/>
            <person name="Chen F."/>
            <person name="Chu X."/>
            <person name="Zhang H."/>
            <person name="Luo H.W."/>
            <person name="Zhai Z.Q."/>
            <person name="Yang M.Y."/>
            <person name="Zhao Y.L."/>
        </authorList>
    </citation>
    <scope>NUCLEOTIDE SEQUENCE [LARGE SCALE GENOMIC DNA]</scope>
</reference>
<evidence type="ECO:0000313" key="2">
    <source>
        <dbReference type="Proteomes" id="UP000424671"/>
    </source>
</evidence>
<evidence type="ECO:0000313" key="1">
    <source>
        <dbReference type="EMBL" id="QBQ72662.1"/>
    </source>
</evidence>
<accession>A0A646QXG5</accession>
<proteinExistence type="predicted"/>